<dbReference type="Proteomes" id="UP000440096">
    <property type="component" value="Unassembled WGS sequence"/>
</dbReference>
<evidence type="ECO:0000313" key="2">
    <source>
        <dbReference type="EMBL" id="MTD59214.1"/>
    </source>
</evidence>
<dbReference type="InterPro" id="IPR037401">
    <property type="entry name" value="SnoaL-like"/>
</dbReference>
<dbReference type="Gene3D" id="3.10.450.50">
    <property type="match status" value="1"/>
</dbReference>
<dbReference type="SUPFAM" id="SSF54427">
    <property type="entry name" value="NTF2-like"/>
    <property type="match status" value="1"/>
</dbReference>
<reference evidence="2 3" key="1">
    <citation type="submission" date="2019-11" db="EMBL/GenBank/DDBJ databases">
        <title>Draft genome of Amycolatopsis RM579.</title>
        <authorList>
            <person name="Duangmal K."/>
            <person name="Mingma R."/>
        </authorList>
    </citation>
    <scope>NUCLEOTIDE SEQUENCE [LARGE SCALE GENOMIC DNA]</scope>
    <source>
        <strain evidence="2 3">RM579</strain>
    </source>
</reference>
<organism evidence="2 3">
    <name type="scientific">Amycolatopsis pithecellobii</name>
    <dbReference type="NCBI Taxonomy" id="664692"/>
    <lineage>
        <taxon>Bacteria</taxon>
        <taxon>Bacillati</taxon>
        <taxon>Actinomycetota</taxon>
        <taxon>Actinomycetes</taxon>
        <taxon>Pseudonocardiales</taxon>
        <taxon>Pseudonocardiaceae</taxon>
        <taxon>Amycolatopsis</taxon>
    </lineage>
</organism>
<name>A0A6N7ZBQ9_9PSEU</name>
<dbReference type="Pfam" id="PF12680">
    <property type="entry name" value="SnoaL_2"/>
    <property type="match status" value="1"/>
</dbReference>
<evidence type="ECO:0000313" key="3">
    <source>
        <dbReference type="Proteomes" id="UP000440096"/>
    </source>
</evidence>
<sequence length="182" mass="20306">MYSSITHVTPATAPGRTVVLSAERIRELAHEHLEAENSRDLAAIDHTLDPRVEYHVMSPRYPDDPTPYQVDDGSESYLGLWTNLYESFESYHLVMDECIAIPERNLAVVFCTVTATPSVDIFGLPAGREYTCPTAAVMQFDDNGAMRAETAYGNLVAVSRGMRRMREFLAGEGDRQKVNETS</sequence>
<accession>A0A6N7ZBQ9</accession>
<protein>
    <recommendedName>
        <fullName evidence="1">SnoaL-like domain-containing protein</fullName>
    </recommendedName>
</protein>
<keyword evidence="3" id="KW-1185">Reference proteome</keyword>
<dbReference type="InterPro" id="IPR032710">
    <property type="entry name" value="NTF2-like_dom_sf"/>
</dbReference>
<dbReference type="EMBL" id="WMBA01000093">
    <property type="protein sequence ID" value="MTD59214.1"/>
    <property type="molecule type" value="Genomic_DNA"/>
</dbReference>
<proteinExistence type="predicted"/>
<dbReference type="AlphaFoldDB" id="A0A6N7ZBQ9"/>
<comment type="caution">
    <text evidence="2">The sequence shown here is derived from an EMBL/GenBank/DDBJ whole genome shotgun (WGS) entry which is preliminary data.</text>
</comment>
<evidence type="ECO:0000259" key="1">
    <source>
        <dbReference type="Pfam" id="PF12680"/>
    </source>
</evidence>
<feature type="domain" description="SnoaL-like" evidence="1">
    <location>
        <begin position="30"/>
        <end position="142"/>
    </location>
</feature>
<gene>
    <name evidence="2" type="ORF">GKO32_35305</name>
</gene>